<dbReference type="InParanoid" id="G0MAQ9"/>
<protein>
    <recommendedName>
        <fullName evidence="4">Lipoprotein</fullName>
    </recommendedName>
</protein>
<evidence type="ECO:0000313" key="3">
    <source>
        <dbReference type="Proteomes" id="UP000008068"/>
    </source>
</evidence>
<dbReference type="Proteomes" id="UP000008068">
    <property type="component" value="Unassembled WGS sequence"/>
</dbReference>
<reference evidence="3" key="1">
    <citation type="submission" date="2011-07" db="EMBL/GenBank/DDBJ databases">
        <authorList>
            <consortium name="Caenorhabditis brenneri Sequencing and Analysis Consortium"/>
            <person name="Wilson R.K."/>
        </authorList>
    </citation>
    <scope>NUCLEOTIDE SEQUENCE [LARGE SCALE GENOMIC DNA]</scope>
    <source>
        <strain evidence="3">PB2801</strain>
    </source>
</reference>
<feature type="signal peptide" evidence="1">
    <location>
        <begin position="1"/>
        <end position="19"/>
    </location>
</feature>
<dbReference type="AlphaFoldDB" id="G0MAQ9"/>
<feature type="chain" id="PRO_5003403650" description="Lipoprotein" evidence="1">
    <location>
        <begin position="20"/>
        <end position="72"/>
    </location>
</feature>
<keyword evidence="3" id="KW-1185">Reference proteome</keyword>
<keyword evidence="1" id="KW-0732">Signal</keyword>
<evidence type="ECO:0008006" key="4">
    <source>
        <dbReference type="Google" id="ProtNLM"/>
    </source>
</evidence>
<dbReference type="EMBL" id="GL379788">
    <property type="protein sequence ID" value="EGT40512.1"/>
    <property type="molecule type" value="Genomic_DNA"/>
</dbReference>
<gene>
    <name evidence="2" type="ORF">CAEBREN_10647</name>
</gene>
<dbReference type="PROSITE" id="PS51257">
    <property type="entry name" value="PROKAR_LIPOPROTEIN"/>
    <property type="match status" value="1"/>
</dbReference>
<organism evidence="3">
    <name type="scientific">Caenorhabditis brenneri</name>
    <name type="common">Nematode worm</name>
    <dbReference type="NCBI Taxonomy" id="135651"/>
    <lineage>
        <taxon>Eukaryota</taxon>
        <taxon>Metazoa</taxon>
        <taxon>Ecdysozoa</taxon>
        <taxon>Nematoda</taxon>
        <taxon>Chromadorea</taxon>
        <taxon>Rhabditida</taxon>
        <taxon>Rhabditina</taxon>
        <taxon>Rhabditomorpha</taxon>
        <taxon>Rhabditoidea</taxon>
        <taxon>Rhabditidae</taxon>
        <taxon>Peloderinae</taxon>
        <taxon>Caenorhabditis</taxon>
    </lineage>
</organism>
<evidence type="ECO:0000313" key="2">
    <source>
        <dbReference type="EMBL" id="EGT40512.1"/>
    </source>
</evidence>
<dbReference type="HOGENOM" id="CLU_2724465_0_0_1"/>
<evidence type="ECO:0000256" key="1">
    <source>
        <dbReference type="SAM" id="SignalP"/>
    </source>
</evidence>
<proteinExistence type="predicted"/>
<name>G0MAQ9_CAEBE</name>
<sequence>MKLRTLFVFCAILVSACYAGIIQGHSPLSSQLQPHYGFFPGIGVVADSPENTVIIDSSLRIVNPRFRNILVR</sequence>
<accession>G0MAQ9</accession>